<comment type="caution">
    <text evidence="8">The sequence shown here is derived from an EMBL/GenBank/DDBJ whole genome shotgun (WGS) entry which is preliminary data.</text>
</comment>
<reference evidence="8 9" key="1">
    <citation type="submission" date="2024-12" db="EMBL/GenBank/DDBJ databases">
        <authorList>
            <person name="Hu S."/>
        </authorList>
    </citation>
    <scope>NUCLEOTIDE SEQUENCE [LARGE SCALE GENOMIC DNA]</scope>
    <source>
        <strain evidence="8 9">P-25</strain>
    </source>
</reference>
<keyword evidence="9" id="KW-1185">Reference proteome</keyword>
<evidence type="ECO:0000256" key="3">
    <source>
        <dbReference type="ARBA" id="ARBA00022729"/>
    </source>
</evidence>
<evidence type="ECO:0000259" key="7">
    <source>
        <dbReference type="Pfam" id="PF14322"/>
    </source>
</evidence>
<feature type="domain" description="RagB/SusD" evidence="6">
    <location>
        <begin position="338"/>
        <end position="410"/>
    </location>
</feature>
<dbReference type="Proteomes" id="UP001517367">
    <property type="component" value="Unassembled WGS sequence"/>
</dbReference>
<evidence type="ECO:0000256" key="5">
    <source>
        <dbReference type="ARBA" id="ARBA00023237"/>
    </source>
</evidence>
<dbReference type="Gene3D" id="2.20.20.130">
    <property type="match status" value="1"/>
</dbReference>
<dbReference type="InterPro" id="IPR011990">
    <property type="entry name" value="TPR-like_helical_dom_sf"/>
</dbReference>
<evidence type="ECO:0000256" key="4">
    <source>
        <dbReference type="ARBA" id="ARBA00023136"/>
    </source>
</evidence>
<dbReference type="InterPro" id="IPR012944">
    <property type="entry name" value="SusD_RagB_dom"/>
</dbReference>
<dbReference type="SUPFAM" id="SSF48452">
    <property type="entry name" value="TPR-like"/>
    <property type="match status" value="1"/>
</dbReference>
<accession>A0ABW9JPE4</accession>
<evidence type="ECO:0000313" key="9">
    <source>
        <dbReference type="Proteomes" id="UP001517367"/>
    </source>
</evidence>
<gene>
    <name evidence="8" type="ORF">E5L68_017205</name>
</gene>
<dbReference type="Gene3D" id="1.25.40.390">
    <property type="match status" value="1"/>
</dbReference>
<comment type="similarity">
    <text evidence="2">Belongs to the SusD family.</text>
</comment>
<feature type="domain" description="SusD-like N-terminal" evidence="7">
    <location>
        <begin position="26"/>
        <end position="230"/>
    </location>
</feature>
<dbReference type="Gene3D" id="1.25.40.900">
    <property type="match status" value="1"/>
</dbReference>
<evidence type="ECO:0000313" key="8">
    <source>
        <dbReference type="EMBL" id="MFN0293133.1"/>
    </source>
</evidence>
<keyword evidence="5" id="KW-0998">Cell outer membrane</keyword>
<comment type="subcellular location">
    <subcellularLocation>
        <location evidence="1">Cell outer membrane</location>
    </subcellularLocation>
</comment>
<name>A0ABW9JPE4_9SPHI</name>
<sequence length="454" mass="51299">MKKMKNNSYRLMLWLMVSIGTLGCKKYLDAKPNKQLATISSLTELQALLDDHTRLNYQTVYAAEAASDDFYLTDQALNGLSLEGDRRIYNWQKGNQFEGTVNGWYYSYLGIYYGNAVLESLPEIERTSSNAIQWDNIKGQGHYYKGSNLLNAAMVWALAYEPVTASQTLGLPLRAAVDFNVPSTRASLEATYQQILNDLKNACRFLSVQQVHVMRPSKAAAYAMVSRAYLMMNKYAEAALYADTALQLKSELMDYNNINATATNPFPEYGMEVLHHISIANPAILNQSNATIVDELYNSYAADDLRKKIFFTKLNNRNVFRGNYSGQSSLFFGPAVDEMYLTRAEGYARTNRLPQALADLNALMLKRWDKTKTYVPYHSSDQTTVIAWILAERRKELLMRGLRWGDVKRLNNLGYGIKLERRYNSSGVVLEAMGSGFAMSIPETVIDLTGMPQN</sequence>
<dbReference type="EMBL" id="SRMP02000045">
    <property type="protein sequence ID" value="MFN0293133.1"/>
    <property type="molecule type" value="Genomic_DNA"/>
</dbReference>
<dbReference type="Pfam" id="PF14322">
    <property type="entry name" value="SusD-like_3"/>
    <property type="match status" value="1"/>
</dbReference>
<keyword evidence="4" id="KW-0472">Membrane</keyword>
<dbReference type="PROSITE" id="PS51257">
    <property type="entry name" value="PROKAR_LIPOPROTEIN"/>
    <property type="match status" value="1"/>
</dbReference>
<dbReference type="InterPro" id="IPR033985">
    <property type="entry name" value="SusD-like_N"/>
</dbReference>
<evidence type="ECO:0000256" key="1">
    <source>
        <dbReference type="ARBA" id="ARBA00004442"/>
    </source>
</evidence>
<keyword evidence="3" id="KW-0732">Signal</keyword>
<dbReference type="RefSeq" id="WP_138728822.1">
    <property type="nucleotide sequence ID" value="NZ_SRMP02000045.1"/>
</dbReference>
<evidence type="ECO:0000259" key="6">
    <source>
        <dbReference type="Pfam" id="PF07980"/>
    </source>
</evidence>
<proteinExistence type="inferred from homology"/>
<evidence type="ECO:0000256" key="2">
    <source>
        <dbReference type="ARBA" id="ARBA00006275"/>
    </source>
</evidence>
<organism evidence="8 9">
    <name type="scientific">Pedobacter helvus</name>
    <dbReference type="NCBI Taxonomy" id="2563444"/>
    <lineage>
        <taxon>Bacteria</taxon>
        <taxon>Pseudomonadati</taxon>
        <taxon>Bacteroidota</taxon>
        <taxon>Sphingobacteriia</taxon>
        <taxon>Sphingobacteriales</taxon>
        <taxon>Sphingobacteriaceae</taxon>
        <taxon>Pedobacter</taxon>
    </lineage>
</organism>
<protein>
    <submittedName>
        <fullName evidence="8">RagB/SusD family nutrient uptake outer membrane protein</fullName>
    </submittedName>
</protein>
<dbReference type="Pfam" id="PF07980">
    <property type="entry name" value="SusD_RagB"/>
    <property type="match status" value="1"/>
</dbReference>